<proteinExistence type="inferred from homology"/>
<dbReference type="HOGENOM" id="CLU_039613_35_0_5"/>
<dbReference type="InterPro" id="IPR005119">
    <property type="entry name" value="LysR_subst-bd"/>
</dbReference>
<dbReference type="PANTHER" id="PTHR30126">
    <property type="entry name" value="HTH-TYPE TRANSCRIPTIONAL REGULATOR"/>
    <property type="match status" value="1"/>
</dbReference>
<dbReference type="InterPro" id="IPR036388">
    <property type="entry name" value="WH-like_DNA-bd_sf"/>
</dbReference>
<evidence type="ECO:0000259" key="5">
    <source>
        <dbReference type="Pfam" id="PF03466"/>
    </source>
</evidence>
<dbReference type="AlphaFoldDB" id="I4Z147"/>
<evidence type="ECO:0000256" key="4">
    <source>
        <dbReference type="SAM" id="MobiDB-lite"/>
    </source>
</evidence>
<evidence type="ECO:0000256" key="1">
    <source>
        <dbReference type="ARBA" id="ARBA00009437"/>
    </source>
</evidence>
<gene>
    <name evidence="6" type="ORF">MicloDRAFT_00012600</name>
</gene>
<dbReference type="EMBL" id="JH660640">
    <property type="protein sequence ID" value="EIM29939.1"/>
    <property type="molecule type" value="Genomic_DNA"/>
</dbReference>
<keyword evidence="3" id="KW-0804">Transcription</keyword>
<dbReference type="PANTHER" id="PTHR30126:SF91">
    <property type="entry name" value="LYSR FAMILY TRANSCRIPTIONAL REGULATOR"/>
    <property type="match status" value="1"/>
</dbReference>
<feature type="domain" description="LysR substrate-binding" evidence="5">
    <location>
        <begin position="117"/>
        <end position="320"/>
    </location>
</feature>
<evidence type="ECO:0000256" key="2">
    <source>
        <dbReference type="ARBA" id="ARBA00023015"/>
    </source>
</evidence>
<dbReference type="SUPFAM" id="SSF46785">
    <property type="entry name" value="Winged helix' DNA-binding domain"/>
    <property type="match status" value="1"/>
</dbReference>
<feature type="region of interest" description="Disordered" evidence="4">
    <location>
        <begin position="22"/>
        <end position="62"/>
    </location>
</feature>
<dbReference type="InterPro" id="IPR036390">
    <property type="entry name" value="WH_DNA-bd_sf"/>
</dbReference>
<accession>I4Z147</accession>
<dbReference type="Proteomes" id="UP000003947">
    <property type="component" value="Unassembled WGS sequence"/>
</dbReference>
<dbReference type="eggNOG" id="COG0583">
    <property type="taxonomic scope" value="Bacteria"/>
</dbReference>
<sequence length="324" mass="34649">MVASWSSMRPPTRQLPCSRLISRAPGHHRPGDPGDLVGQGDGDHLERLLGQETPGPIRPRRPGLAEAELRVTLFDRSGHRPALTPEGQALLANARDILLRVDAMRARARDLGEGVELELALTVDTLFPIATVGAALAEMRVTYPAVSIRLAVEPLGGPITALIEKRSSLAILVGEDFRDPRIALEAIASIEQVAVVSPKHPLALRPRSGDVSLPDLADHLQIVLGDPTPLSEGRSFGALSPQTCRVSSQDAKHAMILAGLGWGRLPIWQVERDLSEGSLVRVATTALGRKGQVSAEAYIAHRLDEPLGPAAHAFRTALAQMTAV</sequence>
<name>I4Z147_9HYPH</name>
<dbReference type="SUPFAM" id="SSF53850">
    <property type="entry name" value="Periplasmic binding protein-like II"/>
    <property type="match status" value="1"/>
</dbReference>
<organism evidence="6 7">
    <name type="scientific">Microvirga lotononidis</name>
    <dbReference type="NCBI Taxonomy" id="864069"/>
    <lineage>
        <taxon>Bacteria</taxon>
        <taxon>Pseudomonadati</taxon>
        <taxon>Pseudomonadota</taxon>
        <taxon>Alphaproteobacteria</taxon>
        <taxon>Hyphomicrobiales</taxon>
        <taxon>Methylobacteriaceae</taxon>
        <taxon>Microvirga</taxon>
    </lineage>
</organism>
<keyword evidence="7" id="KW-1185">Reference proteome</keyword>
<dbReference type="PATRIC" id="fig|864069.3.peg.1398"/>
<dbReference type="Gene3D" id="1.10.10.10">
    <property type="entry name" value="Winged helix-like DNA-binding domain superfamily/Winged helix DNA-binding domain"/>
    <property type="match status" value="1"/>
</dbReference>
<evidence type="ECO:0000256" key="3">
    <source>
        <dbReference type="ARBA" id="ARBA00023163"/>
    </source>
</evidence>
<dbReference type="Pfam" id="PF03466">
    <property type="entry name" value="LysR_substrate"/>
    <property type="match status" value="1"/>
</dbReference>
<reference evidence="6 7" key="1">
    <citation type="submission" date="2012-02" db="EMBL/GenBank/DDBJ databases">
        <title>Improved High-Quality Draft sequence of Microvirga sp. WSM3557.</title>
        <authorList>
            <consortium name="US DOE Joint Genome Institute"/>
            <person name="Lucas S."/>
            <person name="Han J."/>
            <person name="Lapidus A."/>
            <person name="Cheng J.-F."/>
            <person name="Goodwin L."/>
            <person name="Pitluck S."/>
            <person name="Peters L."/>
            <person name="Zhang X."/>
            <person name="Detter J.C."/>
            <person name="Han C."/>
            <person name="Tapia R."/>
            <person name="Land M."/>
            <person name="Hauser L."/>
            <person name="Kyrpides N."/>
            <person name="Ivanova N."/>
            <person name="Pagani I."/>
            <person name="Brau L."/>
            <person name="Yates R."/>
            <person name="O'Hara G."/>
            <person name="Rui T."/>
            <person name="Howieson J."/>
            <person name="Reeve W."/>
            <person name="Woyke T."/>
        </authorList>
    </citation>
    <scope>NUCLEOTIDE SEQUENCE [LARGE SCALE GENOMIC DNA]</scope>
    <source>
        <strain evidence="6 7">WSM3557</strain>
    </source>
</reference>
<keyword evidence="2" id="KW-0805">Transcription regulation</keyword>
<dbReference type="STRING" id="864069.MicloDRAFT_00012600"/>
<comment type="similarity">
    <text evidence="1">Belongs to the LysR transcriptional regulatory family.</text>
</comment>
<dbReference type="GO" id="GO:0000976">
    <property type="term" value="F:transcription cis-regulatory region binding"/>
    <property type="evidence" value="ECO:0007669"/>
    <property type="project" value="TreeGrafter"/>
</dbReference>
<dbReference type="GO" id="GO:0006355">
    <property type="term" value="P:regulation of DNA-templated transcription"/>
    <property type="evidence" value="ECO:0007669"/>
    <property type="project" value="TreeGrafter"/>
</dbReference>
<dbReference type="Gene3D" id="3.40.190.290">
    <property type="match status" value="1"/>
</dbReference>
<evidence type="ECO:0000313" key="6">
    <source>
        <dbReference type="EMBL" id="EIM29939.1"/>
    </source>
</evidence>
<protein>
    <submittedName>
        <fullName evidence="6">Transcriptional regulator</fullName>
    </submittedName>
</protein>
<evidence type="ECO:0000313" key="7">
    <source>
        <dbReference type="Proteomes" id="UP000003947"/>
    </source>
</evidence>